<dbReference type="GO" id="GO:0003998">
    <property type="term" value="F:acylphosphatase activity"/>
    <property type="evidence" value="ECO:0007669"/>
    <property type="project" value="UniProtKB-EC"/>
</dbReference>
<protein>
    <recommendedName>
        <fullName evidence="8">acylphosphatase</fullName>
        <ecNumber evidence="8">3.6.1.7</ecNumber>
    </recommendedName>
</protein>
<dbReference type="AlphaFoldDB" id="A0A7J3T8T0"/>
<feature type="domain" description="Acylphosphatase-like" evidence="9">
    <location>
        <begin position="2"/>
        <end position="89"/>
    </location>
</feature>
<dbReference type="InterPro" id="IPR055128">
    <property type="entry name" value="HypF_C_2"/>
</dbReference>
<dbReference type="Pfam" id="PF00708">
    <property type="entry name" value="Acylphosphatase"/>
    <property type="match status" value="1"/>
</dbReference>
<evidence type="ECO:0000313" key="11">
    <source>
        <dbReference type="EMBL" id="HHE75675.1"/>
    </source>
</evidence>
<dbReference type="Pfam" id="PF01300">
    <property type="entry name" value="Sua5_yciO_yrdC"/>
    <property type="match status" value="1"/>
</dbReference>
<keyword evidence="6" id="KW-0862">Zinc</keyword>
<dbReference type="InterPro" id="IPR017968">
    <property type="entry name" value="Acylphosphatase_CS"/>
</dbReference>
<dbReference type="InterPro" id="IPR041440">
    <property type="entry name" value="HypF_C"/>
</dbReference>
<dbReference type="Proteomes" id="UP000886130">
    <property type="component" value="Unassembled WGS sequence"/>
</dbReference>
<dbReference type="SUPFAM" id="SSF55821">
    <property type="entry name" value="YrdC/RibB"/>
    <property type="match status" value="1"/>
</dbReference>
<dbReference type="Pfam" id="PF22521">
    <property type="entry name" value="HypF_C_2"/>
    <property type="match status" value="1"/>
</dbReference>
<comment type="similarity">
    <text evidence="2">Belongs to the carbamoyltransferase HypF family.</text>
</comment>
<keyword evidence="5" id="KW-0863">Zinc-finger</keyword>
<dbReference type="EC" id="3.6.1.7" evidence="8"/>
<keyword evidence="8" id="KW-0378">Hydrolase</keyword>
<dbReference type="InterPro" id="IPR001792">
    <property type="entry name" value="Acylphosphatase-like_dom"/>
</dbReference>
<feature type="active site" evidence="8">
    <location>
        <position position="17"/>
    </location>
</feature>
<feature type="non-terminal residue" evidence="11">
    <location>
        <position position="640"/>
    </location>
</feature>
<dbReference type="Gene3D" id="3.90.870.50">
    <property type="match status" value="1"/>
</dbReference>
<evidence type="ECO:0000259" key="9">
    <source>
        <dbReference type="PROSITE" id="PS51160"/>
    </source>
</evidence>
<comment type="pathway">
    <text evidence="1">Protein modification; [NiFe] hydrogenase maturation.</text>
</comment>
<dbReference type="InterPro" id="IPR017945">
    <property type="entry name" value="DHBP_synth_RibB-like_a/b_dom"/>
</dbReference>
<dbReference type="UniPathway" id="UPA00335"/>
<dbReference type="PANTHER" id="PTHR42959">
    <property type="entry name" value="CARBAMOYLTRANSFERASE"/>
    <property type="match status" value="1"/>
</dbReference>
<dbReference type="InterPro" id="IPR036046">
    <property type="entry name" value="Acylphosphatase-like_dom_sf"/>
</dbReference>
<dbReference type="GO" id="GO:0016743">
    <property type="term" value="F:carboxyl- or carbamoyltransferase activity"/>
    <property type="evidence" value="ECO:0007669"/>
    <property type="project" value="InterPro"/>
</dbReference>
<dbReference type="GO" id="GO:0003725">
    <property type="term" value="F:double-stranded RNA binding"/>
    <property type="evidence" value="ECO:0007669"/>
    <property type="project" value="InterPro"/>
</dbReference>
<gene>
    <name evidence="11" type="primary">hypF</name>
    <name evidence="11" type="ORF">ENL31_00930</name>
</gene>
<reference evidence="11" key="1">
    <citation type="journal article" date="2020" name="mSystems">
        <title>Genome- and Community-Level Interaction Insights into Carbon Utilization and Element Cycling Functions of Hydrothermarchaeota in Hydrothermal Sediment.</title>
        <authorList>
            <person name="Zhou Z."/>
            <person name="Liu Y."/>
            <person name="Xu W."/>
            <person name="Pan J."/>
            <person name="Luo Z.H."/>
            <person name="Li M."/>
        </authorList>
    </citation>
    <scope>NUCLEOTIDE SEQUENCE [LARGE SCALE GENOMIC DNA]</scope>
    <source>
        <strain evidence="11">HyVt-85</strain>
    </source>
</reference>
<evidence type="ECO:0000256" key="1">
    <source>
        <dbReference type="ARBA" id="ARBA00004711"/>
    </source>
</evidence>
<dbReference type="EMBL" id="DRTM01000071">
    <property type="protein sequence ID" value="HHE75675.1"/>
    <property type="molecule type" value="Genomic_DNA"/>
</dbReference>
<evidence type="ECO:0000256" key="4">
    <source>
        <dbReference type="ARBA" id="ARBA00022723"/>
    </source>
</evidence>
<feature type="active site" evidence="8">
    <location>
        <position position="35"/>
    </location>
</feature>
<proteinExistence type="inferred from homology"/>
<dbReference type="Gene3D" id="3.30.420.360">
    <property type="match status" value="1"/>
</dbReference>
<comment type="catalytic activity">
    <reaction evidence="8">
        <text>an acyl phosphate + H2O = a carboxylate + phosphate + H(+)</text>
        <dbReference type="Rhea" id="RHEA:14965"/>
        <dbReference type="ChEBI" id="CHEBI:15377"/>
        <dbReference type="ChEBI" id="CHEBI:15378"/>
        <dbReference type="ChEBI" id="CHEBI:29067"/>
        <dbReference type="ChEBI" id="CHEBI:43474"/>
        <dbReference type="ChEBI" id="CHEBI:59918"/>
        <dbReference type="EC" id="3.6.1.7"/>
    </reaction>
</comment>
<sequence length="640" mass="72965">MAYLLKVDGVVQGVGFRPFVYRIAYKYEIRGYVKNLGDAGVEIFVEGRKENVDKFLNSLKNEAPPLAKVENLKIEEVNSRGYKDFRIEKSSMGNGAGDSIIPPDVAICEDCLHELFDPKDRRYLYPFIVCTNCGPRFSIIESLPYDRENTSMRDFPMCELCREEYEDPLNRRYHAEPTCCEKCGPRYELYTKDGRRVEEDPLKTTARLIDEGKIIAIKGIGGFHIACDATNEEVVRELRNRLGREQQPFAIMVKDLDTIKNIAYVNPEEEVELKSYRRPITLLRKKGKFLAESVAPGLHTVGIMLPYAGVHYILFHYSSSPAYVMTSANYPDMPMVKDNEKIWGMIDAVDYILLHNRRIVNRIDDSVVRFVDGKRAIIRRSRGFVPLPIEMPFSYNGIALGAELMNSISLVKKRKIYLSQYIGNTSKIDVMDFLQEAIERFNKILKMKDFDLIIVDSHPLYNTSNFGRKMAKEIDVEVLEVQHHYAHIATLLLENKVKEIVGIAVDGVGYGSDGKIWGGEIIYLGKDGVRRYSHITYYPLPGGDLASYYPIRSLAGLLSLEYGEDEIRELLYKFTPGAISSLKYGEREFDIILQQIAKRINVSETSSTGRFLDAISSLLGVCYRRTYEGEPAMKLESFAL</sequence>
<dbReference type="InterPro" id="IPR011125">
    <property type="entry name" value="Znf_HypF"/>
</dbReference>
<dbReference type="PROSITE" id="PS51160">
    <property type="entry name" value="ACYLPHOSPHATASE_3"/>
    <property type="match status" value="1"/>
</dbReference>
<comment type="catalytic activity">
    <reaction evidence="7">
        <text>C-terminal L-cysteinyl-[HypE protein] + carbamoyl phosphate + ATP + H2O = C-terminal S-carboxamide-L-cysteinyl-[HypE protein] + AMP + phosphate + diphosphate + H(+)</text>
        <dbReference type="Rhea" id="RHEA:55636"/>
        <dbReference type="Rhea" id="RHEA-COMP:14247"/>
        <dbReference type="Rhea" id="RHEA-COMP:14392"/>
        <dbReference type="ChEBI" id="CHEBI:15377"/>
        <dbReference type="ChEBI" id="CHEBI:15378"/>
        <dbReference type="ChEBI" id="CHEBI:30616"/>
        <dbReference type="ChEBI" id="CHEBI:33019"/>
        <dbReference type="ChEBI" id="CHEBI:43474"/>
        <dbReference type="ChEBI" id="CHEBI:58228"/>
        <dbReference type="ChEBI" id="CHEBI:76913"/>
        <dbReference type="ChEBI" id="CHEBI:139126"/>
        <dbReference type="ChEBI" id="CHEBI:456215"/>
    </reaction>
</comment>
<accession>A0A7J3T8T0</accession>
<evidence type="ECO:0000256" key="6">
    <source>
        <dbReference type="ARBA" id="ARBA00022833"/>
    </source>
</evidence>
<evidence type="ECO:0000256" key="7">
    <source>
        <dbReference type="ARBA" id="ARBA00048220"/>
    </source>
</evidence>
<dbReference type="PROSITE" id="PS51163">
    <property type="entry name" value="YRDC"/>
    <property type="match status" value="1"/>
</dbReference>
<evidence type="ECO:0000256" key="5">
    <source>
        <dbReference type="ARBA" id="ARBA00022771"/>
    </source>
</evidence>
<evidence type="ECO:0000256" key="8">
    <source>
        <dbReference type="PROSITE-ProRule" id="PRU00520"/>
    </source>
</evidence>
<dbReference type="PANTHER" id="PTHR42959:SF1">
    <property type="entry name" value="CARBAMOYLTRANSFERASE HYPF"/>
    <property type="match status" value="1"/>
</dbReference>
<dbReference type="Gene3D" id="3.30.420.40">
    <property type="match status" value="1"/>
</dbReference>
<keyword evidence="3" id="KW-0436">Ligase</keyword>
<dbReference type="InterPro" id="IPR004421">
    <property type="entry name" value="Carbamoyltransferase_HypF"/>
</dbReference>
<dbReference type="Pfam" id="PF17788">
    <property type="entry name" value="HypF_C"/>
    <property type="match status" value="1"/>
</dbReference>
<keyword evidence="4" id="KW-0479">Metal-binding</keyword>
<name>A0A7J3T8T0_9ARCH</name>
<evidence type="ECO:0000256" key="2">
    <source>
        <dbReference type="ARBA" id="ARBA00008097"/>
    </source>
</evidence>
<comment type="caution">
    <text evidence="11">The sequence shown here is derived from an EMBL/GenBank/DDBJ whole genome shotgun (WGS) entry which is preliminary data.</text>
</comment>
<dbReference type="InterPro" id="IPR006070">
    <property type="entry name" value="Sua5-like_dom"/>
</dbReference>
<dbReference type="Pfam" id="PF07503">
    <property type="entry name" value="zf-HYPF"/>
    <property type="match status" value="2"/>
</dbReference>
<dbReference type="PROSITE" id="PS00150">
    <property type="entry name" value="ACYLPHOSPHATASE_1"/>
    <property type="match status" value="1"/>
</dbReference>
<dbReference type="GO" id="GO:0008270">
    <property type="term" value="F:zinc ion binding"/>
    <property type="evidence" value="ECO:0007669"/>
    <property type="project" value="UniProtKB-KW"/>
</dbReference>
<organism evidence="11">
    <name type="scientific">Candidatus Aciduliprofundum boonei</name>
    <dbReference type="NCBI Taxonomy" id="379547"/>
    <lineage>
        <taxon>Archaea</taxon>
        <taxon>Methanobacteriati</taxon>
        <taxon>Thermoplasmatota</taxon>
        <taxon>DHVE2 group</taxon>
        <taxon>Candidatus Aciduliprofundum</taxon>
    </lineage>
</organism>
<dbReference type="NCBIfam" id="TIGR00143">
    <property type="entry name" value="hypF"/>
    <property type="match status" value="1"/>
</dbReference>
<dbReference type="SUPFAM" id="SSF54975">
    <property type="entry name" value="Acylphosphatase/BLUF domain-like"/>
    <property type="match status" value="1"/>
</dbReference>
<dbReference type="GO" id="GO:0051604">
    <property type="term" value="P:protein maturation"/>
    <property type="evidence" value="ECO:0007669"/>
    <property type="project" value="TreeGrafter"/>
</dbReference>
<dbReference type="GO" id="GO:0016874">
    <property type="term" value="F:ligase activity"/>
    <property type="evidence" value="ECO:0007669"/>
    <property type="project" value="UniProtKB-KW"/>
</dbReference>
<evidence type="ECO:0000259" key="10">
    <source>
        <dbReference type="PROSITE" id="PS51163"/>
    </source>
</evidence>
<evidence type="ECO:0000256" key="3">
    <source>
        <dbReference type="ARBA" id="ARBA00022598"/>
    </source>
</evidence>
<dbReference type="InterPro" id="IPR051060">
    <property type="entry name" value="Carbamoyltrans_HypF-like"/>
</dbReference>
<feature type="domain" description="YrdC-like" evidence="10">
    <location>
        <begin position="199"/>
        <end position="383"/>
    </location>
</feature>
<dbReference type="Gene3D" id="3.30.110.120">
    <property type="match status" value="1"/>
</dbReference>